<dbReference type="PROSITE" id="PS51462">
    <property type="entry name" value="NUDIX"/>
    <property type="match status" value="1"/>
</dbReference>
<organism evidence="5 6">
    <name type="scientific">Sulfobacillus acidophilus (strain ATCC 700253 / DSM 10332 / NAL)</name>
    <dbReference type="NCBI Taxonomy" id="679936"/>
    <lineage>
        <taxon>Bacteria</taxon>
        <taxon>Bacillati</taxon>
        <taxon>Bacillota</taxon>
        <taxon>Clostridia</taxon>
        <taxon>Eubacteriales</taxon>
        <taxon>Clostridiales Family XVII. Incertae Sedis</taxon>
        <taxon>Sulfobacillus</taxon>
    </lineage>
</organism>
<dbReference type="PANTHER" id="PTHR11839:SF18">
    <property type="entry name" value="NUDIX HYDROLASE DOMAIN-CONTAINING PROTEIN"/>
    <property type="match status" value="1"/>
</dbReference>
<dbReference type="SUPFAM" id="SSF55811">
    <property type="entry name" value="Nudix"/>
    <property type="match status" value="1"/>
</dbReference>
<dbReference type="STRING" id="679936.Sulac_1642"/>
<evidence type="ECO:0000256" key="2">
    <source>
        <dbReference type="ARBA" id="ARBA00022801"/>
    </source>
</evidence>
<dbReference type="CDD" id="cd03424">
    <property type="entry name" value="NUDIX_ADPRase_Nudt5_UGPPase_Nudt14"/>
    <property type="match status" value="1"/>
</dbReference>
<evidence type="ECO:0000313" key="6">
    <source>
        <dbReference type="Proteomes" id="UP000005439"/>
    </source>
</evidence>
<reference evidence="6" key="1">
    <citation type="submission" date="2011-12" db="EMBL/GenBank/DDBJ databases">
        <title>The complete genome of chromosome of Sulfobacillus acidophilus DSM 10332.</title>
        <authorList>
            <person name="Lucas S."/>
            <person name="Han J."/>
            <person name="Lapidus A."/>
            <person name="Bruce D."/>
            <person name="Goodwin L."/>
            <person name="Pitluck S."/>
            <person name="Peters L."/>
            <person name="Kyrpides N."/>
            <person name="Mavromatis K."/>
            <person name="Ivanova N."/>
            <person name="Mikhailova N."/>
            <person name="Chertkov O."/>
            <person name="Saunders E."/>
            <person name="Detter J.C."/>
            <person name="Tapia R."/>
            <person name="Han C."/>
            <person name="Land M."/>
            <person name="Hauser L."/>
            <person name="Markowitz V."/>
            <person name="Cheng J.-F."/>
            <person name="Hugenholtz P."/>
            <person name="Woyke T."/>
            <person name="Wu D."/>
            <person name="Pukall R."/>
            <person name="Gehrich-Schroeter G."/>
            <person name="Schneider S."/>
            <person name="Klenk H.-P."/>
            <person name="Eisen J.A."/>
        </authorList>
    </citation>
    <scope>NUCLEOTIDE SEQUENCE [LARGE SCALE GENOMIC DNA]</scope>
    <source>
        <strain evidence="6">ATCC 700253 / DSM 10332 / NAL</strain>
    </source>
</reference>
<gene>
    <name evidence="5" type="ordered locus">Sulac_1642</name>
</gene>
<accession>G8TYW0</accession>
<evidence type="ECO:0000256" key="1">
    <source>
        <dbReference type="ARBA" id="ARBA00001946"/>
    </source>
</evidence>
<dbReference type="PRINTS" id="PR00502">
    <property type="entry name" value="NUDIXFAMILY"/>
</dbReference>
<protein>
    <submittedName>
        <fullName evidence="5">NUDIX hydrolase</fullName>
    </submittedName>
</protein>
<dbReference type="InterPro" id="IPR000086">
    <property type="entry name" value="NUDIX_hydrolase_dom"/>
</dbReference>
<dbReference type="AlphaFoldDB" id="G8TYW0"/>
<dbReference type="PROSITE" id="PS00893">
    <property type="entry name" value="NUDIX_BOX"/>
    <property type="match status" value="1"/>
</dbReference>
<feature type="domain" description="Nudix hydrolase" evidence="4">
    <location>
        <begin position="37"/>
        <end position="165"/>
    </location>
</feature>
<dbReference type="PANTHER" id="PTHR11839">
    <property type="entry name" value="UDP/ADP-SUGAR PYROPHOSPHATASE"/>
    <property type="match status" value="1"/>
</dbReference>
<evidence type="ECO:0000313" key="5">
    <source>
        <dbReference type="EMBL" id="AEW05139.1"/>
    </source>
</evidence>
<dbReference type="EMBL" id="CP003179">
    <property type="protein sequence ID" value="AEW05139.1"/>
    <property type="molecule type" value="Genomic_DNA"/>
</dbReference>
<keyword evidence="6" id="KW-1185">Reference proteome</keyword>
<sequence>MEKSRGKSHIAFQGRVLTVRVDPVEAKSGPTTREVVERRPAVGIVAETPDQRVVVIRQFRWPVQDTLWELPAGLIDAGEEPVQAAARELAEETGYRAQHWQLLHHYYSSPGFTTEEIYLFSASDLTEGDCRPDSDEEIERDLWDADQVRRALANGDVRNGIALIGLYWWLSGRKRG</sequence>
<dbReference type="KEGG" id="sap:Sulac_1642"/>
<dbReference type="HOGENOM" id="CLU_062658_5_2_9"/>
<dbReference type="InterPro" id="IPR020476">
    <property type="entry name" value="Nudix_hydrolase"/>
</dbReference>
<dbReference type="Proteomes" id="UP000005439">
    <property type="component" value="Chromosome"/>
</dbReference>
<dbReference type="GO" id="GO:0019693">
    <property type="term" value="P:ribose phosphate metabolic process"/>
    <property type="evidence" value="ECO:0007669"/>
    <property type="project" value="TreeGrafter"/>
</dbReference>
<dbReference type="GO" id="GO:0006753">
    <property type="term" value="P:nucleoside phosphate metabolic process"/>
    <property type="evidence" value="ECO:0007669"/>
    <property type="project" value="TreeGrafter"/>
</dbReference>
<evidence type="ECO:0000259" key="4">
    <source>
        <dbReference type="PROSITE" id="PS51462"/>
    </source>
</evidence>
<dbReference type="Pfam" id="PF00293">
    <property type="entry name" value="NUDIX"/>
    <property type="match status" value="1"/>
</dbReference>
<name>G8TYW0_SULAD</name>
<evidence type="ECO:0000256" key="3">
    <source>
        <dbReference type="RuleBase" id="RU003476"/>
    </source>
</evidence>
<dbReference type="Gene3D" id="3.90.79.10">
    <property type="entry name" value="Nucleoside Triphosphate Pyrophosphohydrolase"/>
    <property type="match status" value="1"/>
</dbReference>
<comment type="cofactor">
    <cofactor evidence="1">
        <name>Mg(2+)</name>
        <dbReference type="ChEBI" id="CHEBI:18420"/>
    </cofactor>
</comment>
<dbReference type="GO" id="GO:0016462">
    <property type="term" value="F:pyrophosphatase activity"/>
    <property type="evidence" value="ECO:0007669"/>
    <property type="project" value="UniProtKB-ARBA"/>
</dbReference>
<proteinExistence type="inferred from homology"/>
<dbReference type="GO" id="GO:0005829">
    <property type="term" value="C:cytosol"/>
    <property type="evidence" value="ECO:0007669"/>
    <property type="project" value="TreeGrafter"/>
</dbReference>
<dbReference type="InterPro" id="IPR020084">
    <property type="entry name" value="NUDIX_hydrolase_CS"/>
</dbReference>
<dbReference type="PATRIC" id="fig|679936.5.peg.1710"/>
<comment type="similarity">
    <text evidence="3">Belongs to the Nudix hydrolase family.</text>
</comment>
<keyword evidence="2 3" id="KW-0378">Hydrolase</keyword>
<reference evidence="5 6" key="2">
    <citation type="journal article" date="2012" name="Stand. Genomic Sci.">
        <title>Complete genome sequence of the moderately thermophilic mineral-sulfide-oxidizing firmicute Sulfobacillus acidophilus type strain (NAL(T)).</title>
        <authorList>
            <person name="Anderson I."/>
            <person name="Chertkov O."/>
            <person name="Chen A."/>
            <person name="Saunders E."/>
            <person name="Lapidus A."/>
            <person name="Nolan M."/>
            <person name="Lucas S."/>
            <person name="Hammon N."/>
            <person name="Deshpande S."/>
            <person name="Cheng J.F."/>
            <person name="Han C."/>
            <person name="Tapia R."/>
            <person name="Goodwin L.A."/>
            <person name="Pitluck S."/>
            <person name="Liolios K."/>
            <person name="Pagani I."/>
            <person name="Ivanova N."/>
            <person name="Mikhailova N."/>
            <person name="Pati A."/>
            <person name="Palaniappan K."/>
            <person name="Land M."/>
            <person name="Pan C."/>
            <person name="Rohde M."/>
            <person name="Pukall R."/>
            <person name="Goker M."/>
            <person name="Detter J.C."/>
            <person name="Woyke T."/>
            <person name="Bristow J."/>
            <person name="Eisen J.A."/>
            <person name="Markowitz V."/>
            <person name="Hugenholtz P."/>
            <person name="Kyrpides N.C."/>
            <person name="Klenk H.P."/>
            <person name="Mavromatis K."/>
        </authorList>
    </citation>
    <scope>NUCLEOTIDE SEQUENCE [LARGE SCALE GENOMIC DNA]</scope>
    <source>
        <strain evidence="6">ATCC 700253 / DSM 10332 / NAL</strain>
    </source>
</reference>
<dbReference type="InterPro" id="IPR015797">
    <property type="entry name" value="NUDIX_hydrolase-like_dom_sf"/>
</dbReference>